<reference evidence="2 3" key="1">
    <citation type="submission" date="2023-01" db="EMBL/GenBank/DDBJ databases">
        <title>Novel species of the genus Asticcacaulis isolated from rivers.</title>
        <authorList>
            <person name="Lu H."/>
        </authorList>
    </citation>
    <scope>NUCLEOTIDE SEQUENCE [LARGE SCALE GENOMIC DNA]</scope>
    <source>
        <strain evidence="2 3">LKC15W</strain>
    </source>
</reference>
<dbReference type="RefSeq" id="WP_272742997.1">
    <property type="nucleotide sequence ID" value="NZ_JAQQKV010000001.1"/>
</dbReference>
<accession>A0ABT5HEJ7</accession>
<dbReference type="EMBL" id="JAQQKV010000001">
    <property type="protein sequence ID" value="MDC7674671.1"/>
    <property type="molecule type" value="Genomic_DNA"/>
</dbReference>
<dbReference type="SUPFAM" id="SSF56935">
    <property type="entry name" value="Porins"/>
    <property type="match status" value="1"/>
</dbReference>
<dbReference type="InterPro" id="IPR010239">
    <property type="entry name" value="CHP02001"/>
</dbReference>
<dbReference type="Proteomes" id="UP001218579">
    <property type="component" value="Unassembled WGS sequence"/>
</dbReference>
<gene>
    <name evidence="2" type="ORF">PQU98_00850</name>
</gene>
<evidence type="ECO:0000313" key="3">
    <source>
        <dbReference type="Proteomes" id="UP001218579"/>
    </source>
</evidence>
<sequence length="229" mass="24605">MKKSLLAAATALGLVFAGGAMAEGALSYNIAVTNDYVWRGVSQSGRNEAVQGGIDYTNGIFYAGAWASNVDFGDNETDLEVDVYAGVKPTYKDFSFDFGGIYYGYPNQPTDTNLSFGELKAAVSHPIGAGAIGAAAYYSMDFGGAGESLYSELNASYPITEKLSFSGAMGKQYIEDGIDYTTWNLGLGYTLTEALSVDVRYWDTGKHEYQGQPLTNYKDRIAVTLKAAF</sequence>
<dbReference type="Pfam" id="PF09694">
    <property type="entry name" value="Gcw_chp"/>
    <property type="match status" value="1"/>
</dbReference>
<feature type="chain" id="PRO_5047452076" evidence="1">
    <location>
        <begin position="23"/>
        <end position="229"/>
    </location>
</feature>
<proteinExistence type="predicted"/>
<evidence type="ECO:0000256" key="1">
    <source>
        <dbReference type="SAM" id="SignalP"/>
    </source>
</evidence>
<evidence type="ECO:0000313" key="2">
    <source>
        <dbReference type="EMBL" id="MDC7674671.1"/>
    </source>
</evidence>
<dbReference type="NCBIfam" id="TIGR02001">
    <property type="entry name" value="gcw_chp"/>
    <property type="match status" value="1"/>
</dbReference>
<name>A0ABT5HEJ7_9CAUL</name>
<keyword evidence="3" id="KW-1185">Reference proteome</keyword>
<keyword evidence="1" id="KW-0732">Signal</keyword>
<organism evidence="2 3">
    <name type="scientific">Asticcacaulis machinosus</name>
    <dbReference type="NCBI Taxonomy" id="2984211"/>
    <lineage>
        <taxon>Bacteria</taxon>
        <taxon>Pseudomonadati</taxon>
        <taxon>Pseudomonadota</taxon>
        <taxon>Alphaproteobacteria</taxon>
        <taxon>Caulobacterales</taxon>
        <taxon>Caulobacteraceae</taxon>
        <taxon>Asticcacaulis</taxon>
    </lineage>
</organism>
<protein>
    <submittedName>
        <fullName evidence="2">TorF family putative porin</fullName>
    </submittedName>
</protein>
<comment type="caution">
    <text evidence="2">The sequence shown here is derived from an EMBL/GenBank/DDBJ whole genome shotgun (WGS) entry which is preliminary data.</text>
</comment>
<feature type="signal peptide" evidence="1">
    <location>
        <begin position="1"/>
        <end position="22"/>
    </location>
</feature>